<dbReference type="Proteomes" id="UP000177996">
    <property type="component" value="Unassembled WGS sequence"/>
</dbReference>
<evidence type="ECO:0000313" key="2">
    <source>
        <dbReference type="Proteomes" id="UP000177996"/>
    </source>
</evidence>
<evidence type="ECO:0000313" key="1">
    <source>
        <dbReference type="EMBL" id="OGZ07167.1"/>
    </source>
</evidence>
<sequence length="117" mass="12913">MLLDNTSPVFKQRGHIELVSDTPALFGKNNDIPVRRLALSPSLKDLHDDLLNILTDMGVNYVDSSYVGDGYHPHVTTKNGRSFLPCSHQTIDSVYLVELLKADKPAGKKVLAKISLL</sequence>
<name>A0A1G2D0W6_9BACT</name>
<reference evidence="1 2" key="1">
    <citation type="journal article" date="2016" name="Nat. Commun.">
        <title>Thousands of microbial genomes shed light on interconnected biogeochemical processes in an aquifer system.</title>
        <authorList>
            <person name="Anantharaman K."/>
            <person name="Brown C.T."/>
            <person name="Hug L.A."/>
            <person name="Sharon I."/>
            <person name="Castelle C.J."/>
            <person name="Probst A.J."/>
            <person name="Thomas B.C."/>
            <person name="Singh A."/>
            <person name="Wilkins M.J."/>
            <person name="Karaoz U."/>
            <person name="Brodie E.L."/>
            <person name="Williams K.H."/>
            <person name="Hubbard S.S."/>
            <person name="Banfield J.F."/>
        </authorList>
    </citation>
    <scope>NUCLEOTIDE SEQUENCE [LARGE SCALE GENOMIC DNA]</scope>
</reference>
<dbReference type="STRING" id="1798661.A3D65_05175"/>
<protein>
    <submittedName>
        <fullName evidence="1">Uncharacterized protein</fullName>
    </submittedName>
</protein>
<accession>A0A1G2D0W6</accession>
<organism evidence="1 2">
    <name type="scientific">Candidatus Lloydbacteria bacterium RIFCSPHIGHO2_02_FULL_50_13</name>
    <dbReference type="NCBI Taxonomy" id="1798661"/>
    <lineage>
        <taxon>Bacteria</taxon>
        <taxon>Candidatus Lloydiibacteriota</taxon>
    </lineage>
</organism>
<dbReference type="AlphaFoldDB" id="A0A1G2D0W6"/>
<dbReference type="EMBL" id="MHLL01000067">
    <property type="protein sequence ID" value="OGZ07167.1"/>
    <property type="molecule type" value="Genomic_DNA"/>
</dbReference>
<comment type="caution">
    <text evidence="1">The sequence shown here is derived from an EMBL/GenBank/DDBJ whole genome shotgun (WGS) entry which is preliminary data.</text>
</comment>
<gene>
    <name evidence="1" type="ORF">A3D65_05175</name>
</gene>
<proteinExistence type="predicted"/>